<keyword evidence="14" id="KW-1185">Reference proteome</keyword>
<dbReference type="SUPFAM" id="SSF54928">
    <property type="entry name" value="RNA-binding domain, RBD"/>
    <property type="match status" value="1"/>
</dbReference>
<comment type="subcellular location">
    <subcellularLocation>
        <location evidence="1">Nucleus</location>
    </subcellularLocation>
</comment>
<gene>
    <name evidence="13" type="ORF">Ctob_006131</name>
</gene>
<evidence type="ECO:0000256" key="8">
    <source>
        <dbReference type="ARBA" id="ARBA00023242"/>
    </source>
</evidence>
<keyword evidence="6 10" id="KW-0694">RNA-binding</keyword>
<evidence type="ECO:0000256" key="4">
    <source>
        <dbReference type="ARBA" id="ARBA00022728"/>
    </source>
</evidence>
<accession>A0A0M0JGT4</accession>
<dbReference type="PROSITE" id="PS50102">
    <property type="entry name" value="RRM"/>
    <property type="match status" value="2"/>
</dbReference>
<keyword evidence="3" id="KW-0507">mRNA processing</keyword>
<evidence type="ECO:0000259" key="12">
    <source>
        <dbReference type="PROSITE" id="PS50102"/>
    </source>
</evidence>
<dbReference type="PANTHER" id="PTHR10501">
    <property type="entry name" value="U1 SMALL NUCLEAR RIBONUCLEOPROTEIN A/U2 SMALL NUCLEAR RIBONUCLEOPROTEIN B"/>
    <property type="match status" value="1"/>
</dbReference>
<evidence type="ECO:0000256" key="3">
    <source>
        <dbReference type="ARBA" id="ARBA00022664"/>
    </source>
</evidence>
<organism evidence="13 14">
    <name type="scientific">Chrysochromulina tobinii</name>
    <dbReference type="NCBI Taxonomy" id="1460289"/>
    <lineage>
        <taxon>Eukaryota</taxon>
        <taxon>Haptista</taxon>
        <taxon>Haptophyta</taxon>
        <taxon>Prymnesiophyceae</taxon>
        <taxon>Prymnesiales</taxon>
        <taxon>Chrysochromulinaceae</taxon>
        <taxon>Chrysochromulina</taxon>
    </lineage>
</organism>
<dbReference type="Proteomes" id="UP000037460">
    <property type="component" value="Unassembled WGS sequence"/>
</dbReference>
<dbReference type="GO" id="GO:0003723">
    <property type="term" value="F:RNA binding"/>
    <property type="evidence" value="ECO:0007669"/>
    <property type="project" value="UniProtKB-UniRule"/>
</dbReference>
<comment type="similarity">
    <text evidence="2">Belongs to the RRM U1 A/B'' family.</text>
</comment>
<name>A0A0M0JGT4_9EUKA</name>
<proteinExistence type="inferred from homology"/>
<dbReference type="InterPro" id="IPR012677">
    <property type="entry name" value="Nucleotide-bd_a/b_plait_sf"/>
</dbReference>
<dbReference type="InterPro" id="IPR000504">
    <property type="entry name" value="RRM_dom"/>
</dbReference>
<evidence type="ECO:0000256" key="5">
    <source>
        <dbReference type="ARBA" id="ARBA00022737"/>
    </source>
</evidence>
<feature type="domain" description="RRM" evidence="12">
    <location>
        <begin position="183"/>
        <end position="257"/>
    </location>
</feature>
<dbReference type="GO" id="GO:0005681">
    <property type="term" value="C:spliceosomal complex"/>
    <property type="evidence" value="ECO:0007669"/>
    <property type="project" value="UniProtKB-KW"/>
</dbReference>
<feature type="compositionally biased region" description="Basic and acidic residues" evidence="11">
    <location>
        <begin position="111"/>
        <end position="124"/>
    </location>
</feature>
<dbReference type="Pfam" id="PF00076">
    <property type="entry name" value="RRM_1"/>
    <property type="match status" value="2"/>
</dbReference>
<dbReference type="CDD" id="cd12247">
    <property type="entry name" value="RRM2_U1A_like"/>
    <property type="match status" value="1"/>
</dbReference>
<keyword evidence="8" id="KW-0539">Nucleus</keyword>
<evidence type="ECO:0000256" key="2">
    <source>
        <dbReference type="ARBA" id="ARBA00007243"/>
    </source>
</evidence>
<evidence type="ECO:0000256" key="7">
    <source>
        <dbReference type="ARBA" id="ARBA00023187"/>
    </source>
</evidence>
<reference evidence="14" key="1">
    <citation type="journal article" date="2015" name="PLoS Genet.">
        <title>Genome Sequence and Transcriptome Analyses of Chrysochromulina tobin: Metabolic Tools for Enhanced Algal Fitness in the Prominent Order Prymnesiales (Haptophyceae).</title>
        <authorList>
            <person name="Hovde B.T."/>
            <person name="Deodato C.R."/>
            <person name="Hunsperger H.M."/>
            <person name="Ryken S.A."/>
            <person name="Yost W."/>
            <person name="Jha R.K."/>
            <person name="Patterson J."/>
            <person name="Monnat R.J. Jr."/>
            <person name="Barlow S.B."/>
            <person name="Starkenburg S.R."/>
            <person name="Cattolico R.A."/>
        </authorList>
    </citation>
    <scope>NUCLEOTIDE SEQUENCE</scope>
    <source>
        <strain evidence="14">CCMP291</strain>
    </source>
</reference>
<dbReference type="FunFam" id="3.30.70.330:FF:000029">
    <property type="entry name" value="U2 small nuclear ribonucleoprotein B"/>
    <property type="match status" value="1"/>
</dbReference>
<evidence type="ECO:0000256" key="1">
    <source>
        <dbReference type="ARBA" id="ARBA00004123"/>
    </source>
</evidence>
<evidence type="ECO:0000256" key="6">
    <source>
        <dbReference type="ARBA" id="ARBA00022884"/>
    </source>
</evidence>
<feature type="compositionally biased region" description="Basic and acidic residues" evidence="11">
    <location>
        <begin position="137"/>
        <end position="149"/>
    </location>
</feature>
<dbReference type="InterPro" id="IPR035979">
    <property type="entry name" value="RBD_domain_sf"/>
</dbReference>
<evidence type="ECO:0000256" key="10">
    <source>
        <dbReference type="PROSITE-ProRule" id="PRU00176"/>
    </source>
</evidence>
<feature type="domain" description="RRM" evidence="12">
    <location>
        <begin position="13"/>
        <end position="92"/>
    </location>
</feature>
<dbReference type="FunFam" id="3.30.70.330:FF:000039">
    <property type="entry name" value="U1 small nuclear ribonucleoprotein A"/>
    <property type="match status" value="1"/>
</dbReference>
<evidence type="ECO:0000313" key="14">
    <source>
        <dbReference type="Proteomes" id="UP000037460"/>
    </source>
</evidence>
<comment type="caution">
    <text evidence="13">The sequence shown here is derived from an EMBL/GenBank/DDBJ whole genome shotgun (WGS) entry which is preliminary data.</text>
</comment>
<dbReference type="OrthoDB" id="277802at2759"/>
<dbReference type="CDD" id="cd12246">
    <property type="entry name" value="RRM1_U1A_like"/>
    <property type="match status" value="1"/>
</dbReference>
<evidence type="ECO:0000256" key="11">
    <source>
        <dbReference type="SAM" id="MobiDB-lite"/>
    </source>
</evidence>
<evidence type="ECO:0000313" key="13">
    <source>
        <dbReference type="EMBL" id="KOO25537.1"/>
    </source>
</evidence>
<keyword evidence="7" id="KW-0508">mRNA splicing</keyword>
<dbReference type="Gene3D" id="3.30.70.330">
    <property type="match status" value="2"/>
</dbReference>
<dbReference type="EMBL" id="JWZX01002961">
    <property type="protein sequence ID" value="KOO25537.1"/>
    <property type="molecule type" value="Genomic_DNA"/>
</dbReference>
<dbReference type="GO" id="GO:0006397">
    <property type="term" value="P:mRNA processing"/>
    <property type="evidence" value="ECO:0007669"/>
    <property type="project" value="UniProtKB-KW"/>
</dbReference>
<feature type="region of interest" description="Disordered" evidence="11">
    <location>
        <begin position="111"/>
        <end position="176"/>
    </location>
</feature>
<dbReference type="GO" id="GO:0030532">
    <property type="term" value="C:small nuclear ribonucleoprotein complex"/>
    <property type="evidence" value="ECO:0007669"/>
    <property type="project" value="UniProtKB-ARBA"/>
</dbReference>
<dbReference type="SMART" id="SM00360">
    <property type="entry name" value="RRM"/>
    <property type="match status" value="2"/>
</dbReference>
<keyword evidence="5" id="KW-0677">Repeat</keyword>
<protein>
    <submittedName>
        <fullName evidence="13">Spliceosomal protein</fullName>
    </submittedName>
</protein>
<evidence type="ECO:0000256" key="9">
    <source>
        <dbReference type="ARBA" id="ARBA00023274"/>
    </source>
</evidence>
<dbReference type="AlphaFoldDB" id="A0A0M0JGT4"/>
<dbReference type="GO" id="GO:0008380">
    <property type="term" value="P:RNA splicing"/>
    <property type="evidence" value="ECO:0007669"/>
    <property type="project" value="UniProtKB-KW"/>
</dbReference>
<sequence length="257" mass="28023">MPAEGTSDIPPIETVYVNNLNERINKEELKKSLYAIFSQFGPILDVVARKTYRMRGQAFVVFRDITAATQAVRQLQGFPFYDQPMKLTYAKAKSDATAKLDGTFELKQKAERQAKRKAEREARAAAELAAKTAGSKRGADEAAGDEHGSGKRGRTGSEPALPVAPSAMPVAPSLSTQPAGPNPILFVENLPAEVNAMMLSMLFQQFPGYKEVRLVPGKAGIAFVEFEDENQSGAAKRGLQGFKITPQNLMQVSFAKR</sequence>
<keyword evidence="9" id="KW-0687">Ribonucleoprotein</keyword>
<feature type="compositionally biased region" description="Low complexity" evidence="11">
    <location>
        <begin position="159"/>
        <end position="175"/>
    </location>
</feature>
<keyword evidence="4" id="KW-0747">Spliceosome</keyword>